<reference evidence="1 2" key="1">
    <citation type="submission" date="2014-09" db="EMBL/GenBank/DDBJ databases">
        <title>Alistipes sp. 627, sp. nov., a novel member of the family Rikenellaceae isolated from human faeces.</title>
        <authorList>
            <person name="Shkoporov A.N."/>
            <person name="Chaplin A.V."/>
            <person name="Motuzova O.V."/>
            <person name="Kafarskaia L.I."/>
            <person name="Khokhlova E.V."/>
            <person name="Efimov B.A."/>
        </authorList>
    </citation>
    <scope>NUCLEOTIDE SEQUENCE [LARGE SCALE GENOMIC DNA]</scope>
    <source>
        <strain evidence="1 2">627</strain>
    </source>
</reference>
<comment type="caution">
    <text evidence="1">The sequence shown here is derived from an EMBL/GenBank/DDBJ whole genome shotgun (WGS) entry which is preliminary data.</text>
</comment>
<gene>
    <name evidence="1" type="ORF">LG35_04190</name>
</gene>
<dbReference type="Proteomes" id="UP000030889">
    <property type="component" value="Unassembled WGS sequence"/>
</dbReference>
<proteinExistence type="predicted"/>
<keyword evidence="2" id="KW-1185">Reference proteome</keyword>
<evidence type="ECO:0000313" key="1">
    <source>
        <dbReference type="EMBL" id="KHE42434.1"/>
    </source>
</evidence>
<evidence type="ECO:0000313" key="2">
    <source>
        <dbReference type="Proteomes" id="UP000030889"/>
    </source>
</evidence>
<dbReference type="PROSITE" id="PS51257">
    <property type="entry name" value="PROKAR_LIPOPROTEIN"/>
    <property type="match status" value="1"/>
</dbReference>
<name>A0ABR4YJL1_9BACT</name>
<protein>
    <submittedName>
        <fullName evidence="1">Uncharacterized protein</fullName>
    </submittedName>
</protein>
<dbReference type="EMBL" id="JRGF01000004">
    <property type="protein sequence ID" value="KHE42434.1"/>
    <property type="molecule type" value="Genomic_DNA"/>
</dbReference>
<sequence>MSNKMLFQQFFIVACNQSKSFHIMFREQRYTFPERRHIFVGYFHRTLPTLLHHDTIPRIKIIKLSHNINFFWNTMELCIYFEIK</sequence>
<accession>A0ABR4YJL1</accession>
<organism evidence="1 2">
    <name type="scientific">Alistipes inops</name>
    <dbReference type="NCBI Taxonomy" id="1501391"/>
    <lineage>
        <taxon>Bacteria</taxon>
        <taxon>Pseudomonadati</taxon>
        <taxon>Bacteroidota</taxon>
        <taxon>Bacteroidia</taxon>
        <taxon>Bacteroidales</taxon>
        <taxon>Rikenellaceae</taxon>
        <taxon>Alistipes</taxon>
    </lineage>
</organism>